<comment type="caution">
    <text evidence="16">The sequence shown here is derived from an EMBL/GenBank/DDBJ whole genome shotgun (WGS) entry which is preliminary data.</text>
</comment>
<dbReference type="RefSeq" id="WP_201630504.1">
    <property type="nucleotide sequence ID" value="NZ_JAEQNB010000001.1"/>
</dbReference>
<feature type="transmembrane region" description="Helical" evidence="14">
    <location>
        <begin position="7"/>
        <end position="25"/>
    </location>
</feature>
<keyword evidence="7 14" id="KW-0812">Transmembrane</keyword>
<evidence type="ECO:0000256" key="8">
    <source>
        <dbReference type="ARBA" id="ARBA00022741"/>
    </source>
</evidence>
<evidence type="ECO:0000256" key="10">
    <source>
        <dbReference type="ARBA" id="ARBA00022840"/>
    </source>
</evidence>
<feature type="transmembrane region" description="Helical" evidence="14">
    <location>
        <begin position="68"/>
        <end position="96"/>
    </location>
</feature>
<evidence type="ECO:0000256" key="4">
    <source>
        <dbReference type="ARBA" id="ARBA00022475"/>
    </source>
</evidence>
<dbReference type="SUPFAM" id="SSF55874">
    <property type="entry name" value="ATPase domain of HSP90 chaperone/DNA topoisomerase II/histidine kinase"/>
    <property type="match status" value="1"/>
</dbReference>
<name>A0ABS1J4U5_9BACL</name>
<keyword evidence="5" id="KW-0597">Phosphoprotein</keyword>
<dbReference type="PRINTS" id="PR00344">
    <property type="entry name" value="BCTRLSENSOR"/>
</dbReference>
<evidence type="ECO:0000259" key="15">
    <source>
        <dbReference type="PROSITE" id="PS50109"/>
    </source>
</evidence>
<organism evidence="16 17">
    <name type="scientific">Tumebacillus amylolyticus</name>
    <dbReference type="NCBI Taxonomy" id="2801339"/>
    <lineage>
        <taxon>Bacteria</taxon>
        <taxon>Bacillati</taxon>
        <taxon>Bacillota</taxon>
        <taxon>Bacilli</taxon>
        <taxon>Bacillales</taxon>
        <taxon>Alicyclobacillaceae</taxon>
        <taxon>Tumebacillus</taxon>
    </lineage>
</organism>
<evidence type="ECO:0000256" key="5">
    <source>
        <dbReference type="ARBA" id="ARBA00022553"/>
    </source>
</evidence>
<evidence type="ECO:0000313" key="16">
    <source>
        <dbReference type="EMBL" id="MBL0385296.1"/>
    </source>
</evidence>
<accession>A0ABS1J4U5</accession>
<feature type="domain" description="Histidine kinase" evidence="15">
    <location>
        <begin position="216"/>
        <end position="421"/>
    </location>
</feature>
<keyword evidence="6" id="KW-0808">Transferase</keyword>
<dbReference type="InterPro" id="IPR003661">
    <property type="entry name" value="HisK_dim/P_dom"/>
</dbReference>
<dbReference type="EC" id="2.7.13.3" evidence="3"/>
<dbReference type="Pfam" id="PF07694">
    <property type="entry name" value="5TM-5TMR_LYT"/>
    <property type="match status" value="1"/>
</dbReference>
<keyword evidence="4" id="KW-1003">Cell membrane</keyword>
<evidence type="ECO:0000256" key="3">
    <source>
        <dbReference type="ARBA" id="ARBA00012438"/>
    </source>
</evidence>
<keyword evidence="11 14" id="KW-1133">Transmembrane helix</keyword>
<gene>
    <name evidence="16" type="ORF">JJB07_01440</name>
</gene>
<evidence type="ECO:0000256" key="6">
    <source>
        <dbReference type="ARBA" id="ARBA00022679"/>
    </source>
</evidence>
<proteinExistence type="predicted"/>
<dbReference type="InterPro" id="IPR005467">
    <property type="entry name" value="His_kinase_dom"/>
</dbReference>
<dbReference type="InterPro" id="IPR003594">
    <property type="entry name" value="HATPase_dom"/>
</dbReference>
<dbReference type="SMART" id="SM00387">
    <property type="entry name" value="HATPase_c"/>
    <property type="match status" value="1"/>
</dbReference>
<keyword evidence="10" id="KW-0067">ATP-binding</keyword>
<dbReference type="SMART" id="SM00388">
    <property type="entry name" value="HisKA"/>
    <property type="match status" value="1"/>
</dbReference>
<sequence>MSDIRDLILQMLIIIAPVLLYQILWRDRKPAGVKPNSWLIALLLSIALIKCMTFPVHMQAGMQFDLRWVPVVLAFWYGGPKIGGIVVAVLLAYRGYLGGDGLYMQLAILPFQVLPLLYMHRYMRSFRKISRTLVALSLGVWEAFCASAGFFISLHLQGAPIFTADQMDFFIGFLELCGISTGLASYLIENMIENGHMRREIQRAEKLHVLGQLAASIAHEVRNPITVTRGFMQLLGESELATKQQGYIKIAIDELDRAESIISDYLSFAKPQLEKLEVVHVNAQIRNLVNVLGSFAAFHSVELLTELGDETSIEADPAKLSQVLINITKNAIEATKNGGRIRLVTLRQKNHAVLHIIDEGIGMTEEQVLRLGNPYYSTKENGTGLGLMVSYRLIEVMNGTVDVHSKKGRGTQFTLTFPLVEAQ</sequence>
<dbReference type="Proteomes" id="UP000602284">
    <property type="component" value="Unassembled WGS sequence"/>
</dbReference>
<keyword evidence="12" id="KW-0902">Two-component regulatory system</keyword>
<dbReference type="InterPro" id="IPR036890">
    <property type="entry name" value="HATPase_C_sf"/>
</dbReference>
<dbReference type="SUPFAM" id="SSF47384">
    <property type="entry name" value="Homodimeric domain of signal transducing histidine kinase"/>
    <property type="match status" value="1"/>
</dbReference>
<keyword evidence="13 14" id="KW-0472">Membrane</keyword>
<evidence type="ECO:0000256" key="11">
    <source>
        <dbReference type="ARBA" id="ARBA00022989"/>
    </source>
</evidence>
<dbReference type="Gene3D" id="3.30.565.10">
    <property type="entry name" value="Histidine kinase-like ATPase, C-terminal domain"/>
    <property type="match status" value="1"/>
</dbReference>
<dbReference type="InterPro" id="IPR036097">
    <property type="entry name" value="HisK_dim/P_sf"/>
</dbReference>
<dbReference type="CDD" id="cd00082">
    <property type="entry name" value="HisKA"/>
    <property type="match status" value="1"/>
</dbReference>
<feature type="transmembrane region" description="Helical" evidence="14">
    <location>
        <begin position="102"/>
        <end position="120"/>
    </location>
</feature>
<comment type="subcellular location">
    <subcellularLocation>
        <location evidence="2">Cell membrane</location>
        <topology evidence="2">Multi-pass membrane protein</topology>
    </subcellularLocation>
</comment>
<feature type="transmembrane region" description="Helical" evidence="14">
    <location>
        <begin position="132"/>
        <end position="157"/>
    </location>
</feature>
<dbReference type="PANTHER" id="PTHR43065:SF46">
    <property type="entry name" value="C4-DICARBOXYLATE TRANSPORT SENSOR PROTEIN DCTB"/>
    <property type="match status" value="1"/>
</dbReference>
<evidence type="ECO:0000256" key="14">
    <source>
        <dbReference type="SAM" id="Phobius"/>
    </source>
</evidence>
<keyword evidence="8" id="KW-0547">Nucleotide-binding</keyword>
<dbReference type="EMBL" id="JAEQNB010000001">
    <property type="protein sequence ID" value="MBL0385296.1"/>
    <property type="molecule type" value="Genomic_DNA"/>
</dbReference>
<evidence type="ECO:0000256" key="12">
    <source>
        <dbReference type="ARBA" id="ARBA00023012"/>
    </source>
</evidence>
<dbReference type="Pfam" id="PF02518">
    <property type="entry name" value="HATPase_c"/>
    <property type="match status" value="1"/>
</dbReference>
<dbReference type="PROSITE" id="PS50109">
    <property type="entry name" value="HIS_KIN"/>
    <property type="match status" value="1"/>
</dbReference>
<evidence type="ECO:0000256" key="1">
    <source>
        <dbReference type="ARBA" id="ARBA00000085"/>
    </source>
</evidence>
<dbReference type="PANTHER" id="PTHR43065">
    <property type="entry name" value="SENSOR HISTIDINE KINASE"/>
    <property type="match status" value="1"/>
</dbReference>
<comment type="catalytic activity">
    <reaction evidence="1">
        <text>ATP + protein L-histidine = ADP + protein N-phospho-L-histidine.</text>
        <dbReference type="EC" id="2.7.13.3"/>
    </reaction>
</comment>
<feature type="transmembrane region" description="Helical" evidence="14">
    <location>
        <begin position="169"/>
        <end position="188"/>
    </location>
</feature>
<keyword evidence="17" id="KW-1185">Reference proteome</keyword>
<dbReference type="Gene3D" id="1.10.287.130">
    <property type="match status" value="1"/>
</dbReference>
<feature type="transmembrane region" description="Helical" evidence="14">
    <location>
        <begin position="37"/>
        <end position="56"/>
    </location>
</feature>
<evidence type="ECO:0000256" key="9">
    <source>
        <dbReference type="ARBA" id="ARBA00022777"/>
    </source>
</evidence>
<reference evidence="16 17" key="1">
    <citation type="submission" date="2021-01" db="EMBL/GenBank/DDBJ databases">
        <title>Tumebacillus sp. strain ITR2 16S ribosomal RNA gene Genome sequencing and assembly.</title>
        <authorList>
            <person name="Kang M."/>
        </authorList>
    </citation>
    <scope>NUCLEOTIDE SEQUENCE [LARGE SCALE GENOMIC DNA]</scope>
    <source>
        <strain evidence="16 17">ITR2</strain>
    </source>
</reference>
<dbReference type="InterPro" id="IPR004358">
    <property type="entry name" value="Sig_transdc_His_kin-like_C"/>
</dbReference>
<evidence type="ECO:0000313" key="17">
    <source>
        <dbReference type="Proteomes" id="UP000602284"/>
    </source>
</evidence>
<dbReference type="Pfam" id="PF00512">
    <property type="entry name" value="HisKA"/>
    <property type="match status" value="1"/>
</dbReference>
<dbReference type="InterPro" id="IPR011620">
    <property type="entry name" value="Sig_transdc_His_kinase_LytS_TM"/>
</dbReference>
<keyword evidence="9" id="KW-0418">Kinase</keyword>
<evidence type="ECO:0000256" key="13">
    <source>
        <dbReference type="ARBA" id="ARBA00023136"/>
    </source>
</evidence>
<evidence type="ECO:0000256" key="7">
    <source>
        <dbReference type="ARBA" id="ARBA00022692"/>
    </source>
</evidence>
<protein>
    <recommendedName>
        <fullName evidence="3">histidine kinase</fullName>
        <ecNumber evidence="3">2.7.13.3</ecNumber>
    </recommendedName>
</protein>
<evidence type="ECO:0000256" key="2">
    <source>
        <dbReference type="ARBA" id="ARBA00004651"/>
    </source>
</evidence>